<evidence type="ECO:0000313" key="3">
    <source>
        <dbReference type="Proteomes" id="UP000245124"/>
    </source>
</evidence>
<protein>
    <submittedName>
        <fullName evidence="2">Uncharacterized protein</fullName>
    </submittedName>
</protein>
<dbReference type="EMBL" id="BDUD01000002">
    <property type="protein sequence ID" value="GBG22897.1"/>
    <property type="molecule type" value="Genomic_DNA"/>
</dbReference>
<reference evidence="2 3" key="1">
    <citation type="submission" date="2017-06" db="EMBL/GenBank/DDBJ databases">
        <title>Genome sequencing of cyanobaciteial culture collection at National Institute for Environmental Studies (NIES).</title>
        <authorList>
            <person name="Hirose Y."/>
            <person name="Shimura Y."/>
            <person name="Fujisawa T."/>
            <person name="Nakamura Y."/>
            <person name="Kawachi M."/>
        </authorList>
    </citation>
    <scope>NUCLEOTIDE SEQUENCE [LARGE SCALE GENOMIC DNA]</scope>
    <source>
        <strain evidence="2 3">NIES-4072</strain>
    </source>
</reference>
<accession>A0A2R5FVZ1</accession>
<evidence type="ECO:0000256" key="1">
    <source>
        <dbReference type="SAM" id="MobiDB-lite"/>
    </source>
</evidence>
<feature type="compositionally biased region" description="Polar residues" evidence="1">
    <location>
        <begin position="217"/>
        <end position="234"/>
    </location>
</feature>
<gene>
    <name evidence="2" type="ORF">NIES4072_66090</name>
</gene>
<organism evidence="2 3">
    <name type="scientific">Nostoc commune NIES-4072</name>
    <dbReference type="NCBI Taxonomy" id="2005467"/>
    <lineage>
        <taxon>Bacteria</taxon>
        <taxon>Bacillati</taxon>
        <taxon>Cyanobacteriota</taxon>
        <taxon>Cyanophyceae</taxon>
        <taxon>Nostocales</taxon>
        <taxon>Nostocaceae</taxon>
        <taxon>Nostoc</taxon>
    </lineage>
</organism>
<comment type="caution">
    <text evidence="2">The sequence shown here is derived from an EMBL/GenBank/DDBJ whole genome shotgun (WGS) entry which is preliminary data.</text>
</comment>
<keyword evidence="3" id="KW-1185">Reference proteome</keyword>
<evidence type="ECO:0000313" key="2">
    <source>
        <dbReference type="EMBL" id="GBG22897.1"/>
    </source>
</evidence>
<sequence length="458" mass="51111">MDSQSQLQPPPETFLAPLLSLRDYYAPIVEKYEKLYIQALANLNHVEALLSVWSDNGQKPTLEVINQPVASSLENLPLEDNDFTPEPKVNLVKRVSSQLPLTENSSSAKQDIKAPIVISEPALLALENLSLINSDAYDDLRLRTAEVSVNLVEPINSEIAPTNDLELETPFPEFQNIEMPLIVNEVVTDTPEDNSLPVNSDNITESEVKLVEPIQAEASQTNNLEINESSSTSGEADEPPAPTSTYIETQQETLEKSLLWSEIPMLPEYQSLNRTEAILKVLQKHRGTVCHIDFVVRSLYGDLEPDIFKLVKGRVQSTLTYGRESGKWSLVPGKPGSFTLDLKLLNSNRTSYFKKSKNRKPDPQAQTNTIPMQGEFSGQFLIDALTSLLEQNPGKVFNVAEIIEELYGELDPSDVIEVKPKVLNELSRGHRTGRFSRVPEEIGLYTWDSKLLQQVSAS</sequence>
<dbReference type="RefSeq" id="WP_109012914.1">
    <property type="nucleotide sequence ID" value="NZ_BDUD01000002.1"/>
</dbReference>
<dbReference type="Proteomes" id="UP000245124">
    <property type="component" value="Unassembled WGS sequence"/>
</dbReference>
<feature type="region of interest" description="Disordered" evidence="1">
    <location>
        <begin position="217"/>
        <end position="243"/>
    </location>
</feature>
<dbReference type="AlphaFoldDB" id="A0A2R5FVZ1"/>
<proteinExistence type="predicted"/>
<dbReference type="OrthoDB" id="574731at2"/>
<name>A0A2R5FVZ1_NOSCO</name>